<dbReference type="EMBL" id="QLLM01000001">
    <property type="protein sequence ID" value="RAJ09659.1"/>
    <property type="molecule type" value="Genomic_DNA"/>
</dbReference>
<dbReference type="Proteomes" id="UP000249422">
    <property type="component" value="Unassembled WGS sequence"/>
</dbReference>
<dbReference type="AlphaFoldDB" id="A0AAX1PNF9"/>
<comment type="caution">
    <text evidence="1">The sequence shown here is derived from an EMBL/GenBank/DDBJ whole genome shotgun (WGS) entry which is preliminary data.</text>
</comment>
<evidence type="ECO:0000313" key="2">
    <source>
        <dbReference type="Proteomes" id="UP000249422"/>
    </source>
</evidence>
<proteinExistence type="predicted"/>
<reference evidence="1 2" key="1">
    <citation type="submission" date="2018-06" db="EMBL/GenBank/DDBJ databases">
        <title>Freshwater and sediment microbial communities from various areas in North America, analyzing microbe dynamics in response to fracking.</title>
        <authorList>
            <person name="Lamendella R."/>
        </authorList>
    </citation>
    <scope>NUCLEOTIDE SEQUENCE [LARGE SCALE GENOMIC DNA]</scope>
    <source>
        <strain evidence="1 2">17</strain>
    </source>
</reference>
<accession>A0AAX1PNF9</accession>
<protein>
    <submittedName>
        <fullName evidence="1">Uncharacterized protein</fullName>
    </submittedName>
</protein>
<evidence type="ECO:0000313" key="1">
    <source>
        <dbReference type="EMBL" id="RAJ09659.1"/>
    </source>
</evidence>
<gene>
    <name evidence="1" type="ORF">DEU50_101396</name>
</gene>
<organism evidence="1 2">
    <name type="scientific">Aeromonas salmonicida</name>
    <dbReference type="NCBI Taxonomy" id="645"/>
    <lineage>
        <taxon>Bacteria</taxon>
        <taxon>Pseudomonadati</taxon>
        <taxon>Pseudomonadota</taxon>
        <taxon>Gammaproteobacteria</taxon>
        <taxon>Aeromonadales</taxon>
        <taxon>Aeromonadaceae</taxon>
        <taxon>Aeromonas</taxon>
    </lineage>
</organism>
<sequence length="100" mass="11495">MSDPELDLPECFFTRSGSIFECHDIGAVKAPQVRVDEAFFIEMKLRYLKDGIEMTCNLPRRRCCRPNSMGQHAGVEYPENTVEHLVWLTVAVSTYAVIWK</sequence>
<name>A0AAX1PNF9_AERSA</name>